<proteinExistence type="predicted"/>
<comment type="caution">
    <text evidence="2">The sequence shown here is derived from an EMBL/GenBank/DDBJ whole genome shotgun (WGS) entry which is preliminary data.</text>
</comment>
<feature type="region of interest" description="Disordered" evidence="1">
    <location>
        <begin position="1"/>
        <end position="94"/>
    </location>
</feature>
<gene>
    <name evidence="2" type="ORF">BO94DRAFT_46070</name>
</gene>
<keyword evidence="3" id="KW-1185">Reference proteome</keyword>
<evidence type="ECO:0000256" key="1">
    <source>
        <dbReference type="SAM" id="MobiDB-lite"/>
    </source>
</evidence>
<organism evidence="2 3">
    <name type="scientific">Aspergillus sclerotioniger CBS 115572</name>
    <dbReference type="NCBI Taxonomy" id="1450535"/>
    <lineage>
        <taxon>Eukaryota</taxon>
        <taxon>Fungi</taxon>
        <taxon>Dikarya</taxon>
        <taxon>Ascomycota</taxon>
        <taxon>Pezizomycotina</taxon>
        <taxon>Eurotiomycetes</taxon>
        <taxon>Eurotiomycetidae</taxon>
        <taxon>Eurotiales</taxon>
        <taxon>Aspergillaceae</taxon>
        <taxon>Aspergillus</taxon>
        <taxon>Aspergillus subgen. Circumdati</taxon>
    </lineage>
</organism>
<dbReference type="Proteomes" id="UP000246702">
    <property type="component" value="Unassembled WGS sequence"/>
</dbReference>
<sequence length="156" mass="18099">MGRGRVEMWERERGRERRREKNGGMGEERSRGQDGEEKEEEEEEMGGRQEGKLGGRTRHRQTERHRVDERRGADKRNCQLLVKTSSPEDLKTESRKIECRDGTVEGVANERAKWLLVTLRMAERARGWMDGDSRQLAAPLLIGSWMADAEWTELSC</sequence>
<reference evidence="2 3" key="1">
    <citation type="submission" date="2016-12" db="EMBL/GenBank/DDBJ databases">
        <title>The genomes of Aspergillus section Nigri reveals drivers in fungal speciation.</title>
        <authorList>
            <consortium name="DOE Joint Genome Institute"/>
            <person name="Vesth T.C."/>
            <person name="Nybo J."/>
            <person name="Theobald S."/>
            <person name="Brandl J."/>
            <person name="Frisvad J.C."/>
            <person name="Nielsen K.F."/>
            <person name="Lyhne E.K."/>
            <person name="Kogle M.E."/>
            <person name="Kuo A."/>
            <person name="Riley R."/>
            <person name="Clum A."/>
            <person name="Nolan M."/>
            <person name="Lipzen A."/>
            <person name="Salamov A."/>
            <person name="Henrissat B."/>
            <person name="Wiebenga A."/>
            <person name="De Vries R.P."/>
            <person name="Grigoriev I.V."/>
            <person name="Mortensen U.H."/>
            <person name="Andersen M.R."/>
            <person name="Baker S.E."/>
        </authorList>
    </citation>
    <scope>NUCLEOTIDE SEQUENCE [LARGE SCALE GENOMIC DNA]</scope>
    <source>
        <strain evidence="2 3">CBS 115572</strain>
    </source>
</reference>
<feature type="compositionally biased region" description="Basic and acidic residues" evidence="1">
    <location>
        <begin position="64"/>
        <end position="77"/>
    </location>
</feature>
<evidence type="ECO:0000313" key="3">
    <source>
        <dbReference type="Proteomes" id="UP000246702"/>
    </source>
</evidence>
<evidence type="ECO:0000313" key="2">
    <source>
        <dbReference type="EMBL" id="PWY88618.1"/>
    </source>
</evidence>
<dbReference type="GeneID" id="37110035"/>
<dbReference type="RefSeq" id="XP_025467980.1">
    <property type="nucleotide sequence ID" value="XM_025607892.1"/>
</dbReference>
<name>A0A317WUU8_9EURO</name>
<dbReference type="AlphaFoldDB" id="A0A317WUU8"/>
<feature type="compositionally biased region" description="Basic and acidic residues" evidence="1">
    <location>
        <begin position="1"/>
        <end position="35"/>
    </location>
</feature>
<dbReference type="EMBL" id="MSFK01000012">
    <property type="protein sequence ID" value="PWY88618.1"/>
    <property type="molecule type" value="Genomic_DNA"/>
</dbReference>
<accession>A0A317WUU8</accession>
<protein>
    <submittedName>
        <fullName evidence="2">Uncharacterized protein</fullName>
    </submittedName>
</protein>